<reference evidence="2 3" key="1">
    <citation type="submission" date="2024-07" db="EMBL/GenBank/DDBJ databases">
        <title>Section-level genome sequencing and comparative genomics of Aspergillus sections Usti and Cavernicolus.</title>
        <authorList>
            <consortium name="Lawrence Berkeley National Laboratory"/>
            <person name="Nybo J.L."/>
            <person name="Vesth T.C."/>
            <person name="Theobald S."/>
            <person name="Frisvad J.C."/>
            <person name="Larsen T.O."/>
            <person name="Kjaerboelling I."/>
            <person name="Rothschild-Mancinelli K."/>
            <person name="Lyhne E.K."/>
            <person name="Kogle M.E."/>
            <person name="Barry K."/>
            <person name="Clum A."/>
            <person name="Na H."/>
            <person name="Ledsgaard L."/>
            <person name="Lin J."/>
            <person name="Lipzen A."/>
            <person name="Kuo A."/>
            <person name="Riley R."/>
            <person name="Mondo S."/>
            <person name="Labutti K."/>
            <person name="Haridas S."/>
            <person name="Pangalinan J."/>
            <person name="Salamov A.A."/>
            <person name="Simmons B.A."/>
            <person name="Magnuson J.K."/>
            <person name="Chen J."/>
            <person name="Drula E."/>
            <person name="Henrissat B."/>
            <person name="Wiebenga A."/>
            <person name="Lubbers R.J."/>
            <person name="Gomes A.C."/>
            <person name="Macurrencykelacurrency M.R."/>
            <person name="Stajich J."/>
            <person name="Grigoriev I.V."/>
            <person name="Mortensen U.H."/>
            <person name="De Vries R.P."/>
            <person name="Baker S.E."/>
            <person name="Andersen M.R."/>
        </authorList>
    </citation>
    <scope>NUCLEOTIDE SEQUENCE [LARGE SCALE GENOMIC DNA]</scope>
    <source>
        <strain evidence="2 3">CBS 449.75</strain>
    </source>
</reference>
<feature type="region of interest" description="Disordered" evidence="1">
    <location>
        <begin position="186"/>
        <end position="219"/>
    </location>
</feature>
<dbReference type="GeneID" id="98146972"/>
<protein>
    <submittedName>
        <fullName evidence="2">Uncharacterized protein</fullName>
    </submittedName>
</protein>
<accession>A0ABR4M825</accession>
<name>A0ABR4M825_9EURO</name>
<dbReference type="Proteomes" id="UP001610432">
    <property type="component" value="Unassembled WGS sequence"/>
</dbReference>
<evidence type="ECO:0000313" key="3">
    <source>
        <dbReference type="Proteomes" id="UP001610432"/>
    </source>
</evidence>
<evidence type="ECO:0000256" key="1">
    <source>
        <dbReference type="SAM" id="MobiDB-lite"/>
    </source>
</evidence>
<dbReference type="RefSeq" id="XP_070891738.1">
    <property type="nucleotide sequence ID" value="XM_071031900.1"/>
</dbReference>
<feature type="compositionally biased region" description="Basic and acidic residues" evidence="1">
    <location>
        <begin position="186"/>
        <end position="195"/>
    </location>
</feature>
<sequence>MDSSESDADDNIWTEEWYEPDKGNPQCPEPGFYHRLNLSKVPPKEGDQNKYLRIQTPDEYYVPLDRVQRWKAHKAKDPLAKVLPGSRDPGTNCVRLYNRMGEPVFVKMPAEKEFQCIDACKDKEAVTLASLNQSAADGSGPGADSLYFRIKSDQVKRLDVQGGAPDATRDGEDFYIPTSTFKEWKERRADADKEGGSQVSQRRTSSSYFIDGRNGQGQPSRIEVRVDPTLEFQNWDRRFKNAIRHSRARGGAGRCLDEKIKLFLMPVSDEVFDMLSRAVDATKAKLRMDSEEARSCNQTVTLWKKHPQNLNEYKKIAISPLHHYETWIEKVDYNSYVLKFPDRIPPKDAEIQLVRIKEQDKKGASRQQGQTQPSSSGSKRQSTSKKQTENNTVTLRPCKDDALEAKVKQATATLGENIKGSNADAVLGEDKESVQKKLNSSEVLASHVTKRKIEAQAGARGDCDGQLTVMGASATDIAKAFGWTSEPRVAAVGAAAASSASCSPVQWRESAFAAAEWLHRSAFSWGGLLPPGKGGKDAANSSQIPRNLVFGTSECNSIMTRYEAAFKDLITRDAEQSPSNNTWNGGILVTELKRDKYKEKYADDEPVDQPQHFRNLESPKYSWLSLAMDYTLYVNRPTSRVGRFLGPYKQTFYPFQRGFYTKFEYYLDKAVLNEVYSEELEESTTTTSASTSVSASASSSVSVSEEPKPEPEPEPVPSTSSGLPLTRGITVSFRPHPDTRPTGNAKGNANLKRGKRPSSAAPSTDPTPEKQKR</sequence>
<dbReference type="EMBL" id="JBFXLQ010000001">
    <property type="protein sequence ID" value="KAL2872760.1"/>
    <property type="molecule type" value="Genomic_DNA"/>
</dbReference>
<feature type="region of interest" description="Disordered" evidence="1">
    <location>
        <begin position="683"/>
        <end position="773"/>
    </location>
</feature>
<gene>
    <name evidence="2" type="ORF">BJX67DRAFT_376552</name>
</gene>
<feature type="compositionally biased region" description="Acidic residues" evidence="1">
    <location>
        <begin position="1"/>
        <end position="18"/>
    </location>
</feature>
<keyword evidence="3" id="KW-1185">Reference proteome</keyword>
<feature type="compositionally biased region" description="Low complexity" evidence="1">
    <location>
        <begin position="365"/>
        <end position="385"/>
    </location>
</feature>
<feature type="compositionally biased region" description="Low complexity" evidence="1">
    <location>
        <begin position="683"/>
        <end position="704"/>
    </location>
</feature>
<proteinExistence type="predicted"/>
<feature type="compositionally biased region" description="Polar residues" evidence="1">
    <location>
        <begin position="197"/>
        <end position="208"/>
    </location>
</feature>
<evidence type="ECO:0000313" key="2">
    <source>
        <dbReference type="EMBL" id="KAL2872760.1"/>
    </source>
</evidence>
<feature type="compositionally biased region" description="Low complexity" evidence="1">
    <location>
        <begin position="757"/>
        <end position="766"/>
    </location>
</feature>
<feature type="region of interest" description="Disordered" evidence="1">
    <location>
        <begin position="359"/>
        <end position="397"/>
    </location>
</feature>
<feature type="region of interest" description="Disordered" evidence="1">
    <location>
        <begin position="1"/>
        <end position="49"/>
    </location>
</feature>
<comment type="caution">
    <text evidence="2">The sequence shown here is derived from an EMBL/GenBank/DDBJ whole genome shotgun (WGS) entry which is preliminary data.</text>
</comment>
<organism evidence="2 3">
    <name type="scientific">Aspergillus lucknowensis</name>
    <dbReference type="NCBI Taxonomy" id="176173"/>
    <lineage>
        <taxon>Eukaryota</taxon>
        <taxon>Fungi</taxon>
        <taxon>Dikarya</taxon>
        <taxon>Ascomycota</taxon>
        <taxon>Pezizomycotina</taxon>
        <taxon>Eurotiomycetes</taxon>
        <taxon>Eurotiomycetidae</taxon>
        <taxon>Eurotiales</taxon>
        <taxon>Aspergillaceae</taxon>
        <taxon>Aspergillus</taxon>
        <taxon>Aspergillus subgen. Nidulantes</taxon>
    </lineage>
</organism>